<dbReference type="Gene3D" id="2.130.10.10">
    <property type="entry name" value="YVTN repeat-like/Quinoprotein amine dehydrogenase"/>
    <property type="match status" value="1"/>
</dbReference>
<name>A0A1G6BG12_EUBOX</name>
<reference evidence="2 3" key="1">
    <citation type="submission" date="2016-10" db="EMBL/GenBank/DDBJ databases">
        <authorList>
            <person name="de Groot N.N."/>
        </authorList>
    </citation>
    <scope>NUCLEOTIDE SEQUENCE [LARGE SCALE GENOMIC DNA]</scope>
    <source>
        <strain evidence="2 3">DSM 3217</strain>
    </source>
</reference>
<evidence type="ECO:0000256" key="1">
    <source>
        <dbReference type="ARBA" id="ARBA00005564"/>
    </source>
</evidence>
<evidence type="ECO:0000313" key="2">
    <source>
        <dbReference type="EMBL" id="SDB19526.1"/>
    </source>
</evidence>
<dbReference type="GO" id="GO:0017057">
    <property type="term" value="F:6-phosphogluconolactonase activity"/>
    <property type="evidence" value="ECO:0007669"/>
    <property type="project" value="TreeGrafter"/>
</dbReference>
<dbReference type="RefSeq" id="WP_090173708.1">
    <property type="nucleotide sequence ID" value="NZ_FMXR01000010.1"/>
</dbReference>
<keyword evidence="3" id="KW-1185">Reference proteome</keyword>
<protein>
    <submittedName>
        <fullName evidence="2">6-phosphogluconolactonase</fullName>
    </submittedName>
</protein>
<dbReference type="AlphaFoldDB" id="A0A1G6BG12"/>
<evidence type="ECO:0000313" key="3">
    <source>
        <dbReference type="Proteomes" id="UP000199228"/>
    </source>
</evidence>
<dbReference type="Pfam" id="PF10282">
    <property type="entry name" value="Lactonase"/>
    <property type="match status" value="1"/>
</dbReference>
<dbReference type="InterPro" id="IPR019405">
    <property type="entry name" value="Lactonase_7-beta_prop"/>
</dbReference>
<gene>
    <name evidence="2" type="ORF">SAMN02910417_01463</name>
</gene>
<proteinExistence type="inferred from homology"/>
<sequence>MKRQRYIAYVGTYTNGDSKGIQVYELDTSRQGFIKLSETPVNNPSALTVAHNGKYLYSIADEGVAAFRIMPDGLLEHINTAPTGGMRGCALCMDANDRYVFVGGYHDGRVSMLRVNKDGSIGDITDGIFHKGLGVSITEKNFQPHVTDVCMTPDDKYLCAVDQGLDQVVIYEVDYEHGKIKKHDIIRLQIDAAPRKMVFGKDGIHAYVLCESKVAINIYKYNTDMDEAELQDSVSTIYQDPDRCAPYGLDITEDGKYLFVSNAGTNTAAIFKVKKDGDISEICQSKISGEFPKVIKVLPDSDYFVTLNHEQDEIVTFKMNYAKGYFLQKGRPVKVEKPNCIYIHRLQ</sequence>
<dbReference type="STRING" id="1732.SAMN02910417_01463"/>
<dbReference type="PANTHER" id="PTHR30344">
    <property type="entry name" value="6-PHOSPHOGLUCONOLACTONASE-RELATED"/>
    <property type="match status" value="1"/>
</dbReference>
<dbReference type="EMBL" id="FMXR01000010">
    <property type="protein sequence ID" value="SDB19526.1"/>
    <property type="molecule type" value="Genomic_DNA"/>
</dbReference>
<dbReference type="SUPFAM" id="SSF51004">
    <property type="entry name" value="C-terminal (heme d1) domain of cytochrome cd1-nitrite reductase"/>
    <property type="match status" value="1"/>
</dbReference>
<dbReference type="PANTHER" id="PTHR30344:SF1">
    <property type="entry name" value="6-PHOSPHOGLUCONOLACTONASE"/>
    <property type="match status" value="1"/>
</dbReference>
<dbReference type="GO" id="GO:0005829">
    <property type="term" value="C:cytosol"/>
    <property type="evidence" value="ECO:0007669"/>
    <property type="project" value="TreeGrafter"/>
</dbReference>
<organism evidence="2 3">
    <name type="scientific">Eubacterium oxidoreducens</name>
    <dbReference type="NCBI Taxonomy" id="1732"/>
    <lineage>
        <taxon>Bacteria</taxon>
        <taxon>Bacillati</taxon>
        <taxon>Bacillota</taxon>
        <taxon>Clostridia</taxon>
        <taxon>Eubacteriales</taxon>
        <taxon>Eubacteriaceae</taxon>
        <taxon>Eubacterium</taxon>
    </lineage>
</organism>
<dbReference type="InterPro" id="IPR050282">
    <property type="entry name" value="Cycloisomerase_2"/>
</dbReference>
<dbReference type="OrthoDB" id="9790815at2"/>
<accession>A0A1G6BG12</accession>
<dbReference type="InterPro" id="IPR015943">
    <property type="entry name" value="WD40/YVTN_repeat-like_dom_sf"/>
</dbReference>
<comment type="similarity">
    <text evidence="1">Belongs to the cycloisomerase 2 family.</text>
</comment>
<dbReference type="InterPro" id="IPR011048">
    <property type="entry name" value="Haem_d1_sf"/>
</dbReference>
<dbReference type="Proteomes" id="UP000199228">
    <property type="component" value="Unassembled WGS sequence"/>
</dbReference>